<gene>
    <name evidence="3" type="primary">cotA</name>
    <name evidence="3" type="ORF">E3A20_22070</name>
</gene>
<dbReference type="Proteomes" id="UP000321083">
    <property type="component" value="Unassembled WGS sequence"/>
</dbReference>
<reference evidence="3 4" key="1">
    <citation type="submission" date="2019-08" db="EMBL/GenBank/DDBJ databases">
        <title>100 year-old enigma solved: identification of Planctomyces bekefii, the type genus and species of the phylum Planctomycetes.</title>
        <authorList>
            <person name="Svetlana D.N."/>
            <person name="Overmann J."/>
        </authorList>
    </citation>
    <scope>NUCLEOTIDE SEQUENCE [LARGE SCALE GENOMIC DNA]</scope>
    <source>
        <strain evidence="3">Phe10_nw2017</strain>
    </source>
</reference>
<feature type="non-terminal residue" evidence="3">
    <location>
        <position position="441"/>
    </location>
</feature>
<dbReference type="PANTHER" id="PTHR48267">
    <property type="entry name" value="CUPREDOXIN SUPERFAMILY PROTEIN"/>
    <property type="match status" value="1"/>
</dbReference>
<reference evidence="3 4" key="2">
    <citation type="submission" date="2019-08" db="EMBL/GenBank/DDBJ databases">
        <authorList>
            <person name="Henke P."/>
        </authorList>
    </citation>
    <scope>NUCLEOTIDE SEQUENCE [LARGE SCALE GENOMIC DNA]</scope>
    <source>
        <strain evidence="3">Phe10_nw2017</strain>
    </source>
</reference>
<dbReference type="InterPro" id="IPR011707">
    <property type="entry name" value="Cu-oxidase-like_N"/>
</dbReference>
<name>A0A5C6M3G6_9PLAN</name>
<proteinExistence type="predicted"/>
<dbReference type="Pfam" id="PF07731">
    <property type="entry name" value="Cu-oxidase_2"/>
    <property type="match status" value="1"/>
</dbReference>
<dbReference type="Gene3D" id="2.60.40.420">
    <property type="entry name" value="Cupredoxins - blue copper proteins"/>
    <property type="match status" value="3"/>
</dbReference>
<feature type="domain" description="Plastocyanin-like" evidence="2">
    <location>
        <begin position="64"/>
        <end position="177"/>
    </location>
</feature>
<dbReference type="PANTHER" id="PTHR48267:SF1">
    <property type="entry name" value="BILIRUBIN OXIDASE"/>
    <property type="match status" value="1"/>
</dbReference>
<dbReference type="GO" id="GO:0005507">
    <property type="term" value="F:copper ion binding"/>
    <property type="evidence" value="ECO:0007669"/>
    <property type="project" value="InterPro"/>
</dbReference>
<dbReference type="InterPro" id="IPR011706">
    <property type="entry name" value="Cu-oxidase_C"/>
</dbReference>
<accession>A0A5C6M3G6</accession>
<evidence type="ECO:0000313" key="3">
    <source>
        <dbReference type="EMBL" id="TWW08665.1"/>
    </source>
</evidence>
<keyword evidence="3" id="KW-0167">Capsid protein</keyword>
<feature type="domain" description="Plastocyanin-like" evidence="1">
    <location>
        <begin position="382"/>
        <end position="440"/>
    </location>
</feature>
<dbReference type="GO" id="GO:0016491">
    <property type="term" value="F:oxidoreductase activity"/>
    <property type="evidence" value="ECO:0007669"/>
    <property type="project" value="InterPro"/>
</dbReference>
<organism evidence="3 4">
    <name type="scientific">Planctomyces bekefii</name>
    <dbReference type="NCBI Taxonomy" id="1653850"/>
    <lineage>
        <taxon>Bacteria</taxon>
        <taxon>Pseudomonadati</taxon>
        <taxon>Planctomycetota</taxon>
        <taxon>Planctomycetia</taxon>
        <taxon>Planctomycetales</taxon>
        <taxon>Planctomycetaceae</taxon>
        <taxon>Planctomyces</taxon>
    </lineage>
</organism>
<protein>
    <submittedName>
        <fullName evidence="3">Spore coat protein A</fullName>
    </submittedName>
</protein>
<dbReference type="InterPro" id="IPR008972">
    <property type="entry name" value="Cupredoxin"/>
</dbReference>
<dbReference type="EMBL" id="SRHE01000560">
    <property type="protein sequence ID" value="TWW08665.1"/>
    <property type="molecule type" value="Genomic_DNA"/>
</dbReference>
<keyword evidence="4" id="KW-1185">Reference proteome</keyword>
<dbReference type="InterPro" id="IPR045087">
    <property type="entry name" value="Cu-oxidase_fam"/>
</dbReference>
<evidence type="ECO:0000259" key="1">
    <source>
        <dbReference type="Pfam" id="PF07731"/>
    </source>
</evidence>
<dbReference type="Pfam" id="PF07732">
    <property type="entry name" value="Cu-oxidase_3"/>
    <property type="match status" value="1"/>
</dbReference>
<evidence type="ECO:0000259" key="2">
    <source>
        <dbReference type="Pfam" id="PF07732"/>
    </source>
</evidence>
<sequence length="441" mass="49987">MPLPIPAELPPVGVGSSPYKPGDCFHGIAPEYFDRRTAEAPNQLWYERGPEKYYEVRMQSSVHEFIPGVKTPIFSYDGFYPGRTIRSRVGQPIVIRYWNDLPVETSIHLHGAHTPSHSDGSPHFFVLPGRARDYFYPLSVPMLNGQPDFAESPSTMWYHDHGLDVTDHNVWRAMCGFCITVDDIEQALIDSNVLPAEQYDIPLCMQDRTLNPDGTLAFNPLDNNGHLGNIWLVNGVAQPFMKVQRRKYRFRILNGCNARFTEWQLSDGKPFMRIAKDTWLLPKPIEESTLLMSPAQRADVIIDFTDAPPELFLQNILSQDNGRGPNGSFAQRAHLATPVPFLKFIVEGPVQTDSATVNLNSTLRHHEKLDPATAVGVRTFDFHRRNGAWQINQQFYDPNRADATPTIGSTEKWILRNNSGGWWHPIHIHLESHQLLSFNGG</sequence>
<keyword evidence="3" id="KW-0946">Virion</keyword>
<dbReference type="SUPFAM" id="SSF49503">
    <property type="entry name" value="Cupredoxins"/>
    <property type="match status" value="3"/>
</dbReference>
<dbReference type="AlphaFoldDB" id="A0A5C6M3G6"/>
<comment type="caution">
    <text evidence="3">The sequence shown here is derived from an EMBL/GenBank/DDBJ whole genome shotgun (WGS) entry which is preliminary data.</text>
</comment>
<evidence type="ECO:0000313" key="4">
    <source>
        <dbReference type="Proteomes" id="UP000321083"/>
    </source>
</evidence>